<keyword evidence="1" id="KW-1185">Reference proteome</keyword>
<reference evidence="2" key="1">
    <citation type="submission" date="2025-08" db="UniProtKB">
        <authorList>
            <consortium name="RefSeq"/>
        </authorList>
    </citation>
    <scope>IDENTIFICATION</scope>
</reference>
<protein>
    <submittedName>
        <fullName evidence="2">NUT family member 1</fullName>
    </submittedName>
</protein>
<gene>
    <name evidence="2" type="primary">Nutm1</name>
</gene>
<dbReference type="Proteomes" id="UP001732720">
    <property type="component" value="Chromosome 2"/>
</dbReference>
<proteinExistence type="predicted"/>
<evidence type="ECO:0000313" key="1">
    <source>
        <dbReference type="Proteomes" id="UP001732720"/>
    </source>
</evidence>
<dbReference type="RefSeq" id="XP_073914885.1">
    <property type="nucleotide sequence ID" value="XM_074058784.1"/>
</dbReference>
<evidence type="ECO:0000313" key="2">
    <source>
        <dbReference type="RefSeq" id="XP_073914885.1"/>
    </source>
</evidence>
<accession>A0AC58LCK8</accession>
<sequence length="1298" mass="138480">MQWCSGRVVQWRSGAGPGLGARGTLQAGDPYAVCLLCAVCQAPQGLLERAGGKRVLRMDAAVQVHLHMYTHFTGLDQRGSRIRNPSGPCPLSHPVPPPSFKVLALHKVCLQEAGAMACAPGPGTRGLRRKDHCDQVFKASERHWEPCLKRNLCKARPVATTATVSAPDLRGWLQMERISDGLILISFLLLQFPLFFVSAASPLLGLDVNMKPGAALSPTALPFPPPTPDQLDQPSWEPSPQPPIPSAFSPGNPLVLSAFANPLLVTGDGSPNPTGAGTGKVIIKVKTEAGLAEPSQTQNFILTQTALNWIASSAPCGGSEGSPARYMATSNVKTILPTQAVGVSQEGPPGLPPQALPPAAQLAPILPLEKAWLGPQGATGEGGPVAAGKPSLGELAYTSKGVYENFQRWQRYKALARRHLSQSPDTEALSCFLIPVLRSLARLKPTMTLEEGLPRAVQEWEHTSNFDRMIFYEMAEKFMEFEAEEEQIQNAQLMNGSHGLSPAAPLKIDPPGSLAPEACQLPVYIPKKAACKSRAPRRRQRKPQRLPAPETPKEIPPEAVKEYIDIMEGLAGSQSDTVASGGKQEEEQQEDEGSYPDPCLLSYVDELCSQEVFVSKVEAVIHPQFLADLLSPEEQRDPLALIEELEQEEGLTIAQLVQKRLLALEEDEDMQAPPSCSGAQSDSSPSVSDEDEDGGGRPRPTPGPRGSGATVCLGKAASPGKRAREMHGGLEGALCGPRGMHKDGNPQLSSSSWDRQLKLAPSQMVQPSLGMERRGSGEVMNQLSSHKDGYLGGAGSPGHCLVADRTSEALSLCWQEGPQPLRALSVDVVLADPAPVQGQGLEKQVLGLQTGQQMGVLEVLPRGTEPSAVSQEESLAAMWENDAGPSMVQSYDQNASPGAAGDQDRALSPALWLSSEMDAVSLELPLQIEEVIESFENGECIAKHQALDSTNSISLSGEGESTVVLPSGTTDAVAAIELPEPPGTNSPALGPEENREQSPGTIQDTNDLWADGCSPLLEITEASTLGSPKDALLPSCQDNLFILGTQDAFFPQASQEAESTGNPFSPLEATEHINILDVTDDCGFQLGVSEDSCLANFNSYDLQGEGREDSSPSSPKPNDLVSLQGNQESYILETPKSTSYLSLGSTSPTWDALVPRENSFSEALNSVDGVQKREKEEEEEDEQLSNFAYLLASKLSLSPRGLPLSPHPVSGGQGIQRASHPCAEVQGPGQLSHPVTKSGKRAPVGGLANAVKRSQPGAQLGVSGENPLALGMVQSSQPRKRRRDSFATGRKKKRRRSQ</sequence>
<organism evidence="1 2">
    <name type="scientific">Castor canadensis</name>
    <name type="common">American beaver</name>
    <dbReference type="NCBI Taxonomy" id="51338"/>
    <lineage>
        <taxon>Eukaryota</taxon>
        <taxon>Metazoa</taxon>
        <taxon>Chordata</taxon>
        <taxon>Craniata</taxon>
        <taxon>Vertebrata</taxon>
        <taxon>Euteleostomi</taxon>
        <taxon>Mammalia</taxon>
        <taxon>Eutheria</taxon>
        <taxon>Euarchontoglires</taxon>
        <taxon>Glires</taxon>
        <taxon>Rodentia</taxon>
        <taxon>Castorimorpha</taxon>
        <taxon>Castoridae</taxon>
        <taxon>Castor</taxon>
    </lineage>
</organism>
<name>A0AC58LCK8_CASCN</name>